<dbReference type="EMBL" id="NIRO01000011">
    <property type="protein sequence ID" value="PHI11896.1"/>
    <property type="molecule type" value="Genomic_DNA"/>
</dbReference>
<dbReference type="AlphaFoldDB" id="A0A2C6BZD3"/>
<comment type="caution">
    <text evidence="6">The sequence shown here is derived from an EMBL/GenBank/DDBJ whole genome shotgun (WGS) entry which is preliminary data.</text>
</comment>
<evidence type="ECO:0000256" key="4">
    <source>
        <dbReference type="ARBA" id="ARBA00023014"/>
    </source>
</evidence>
<dbReference type="GO" id="GO:0046872">
    <property type="term" value="F:metal ion binding"/>
    <property type="evidence" value="ECO:0007669"/>
    <property type="project" value="UniProtKB-KW"/>
</dbReference>
<dbReference type="CDD" id="cd01335">
    <property type="entry name" value="Radical_SAM"/>
    <property type="match status" value="1"/>
</dbReference>
<dbReference type="Pfam" id="PF13186">
    <property type="entry name" value="SPASM"/>
    <property type="match status" value="1"/>
</dbReference>
<keyword evidence="2" id="KW-0479">Metal-binding</keyword>
<dbReference type="CDD" id="cd21109">
    <property type="entry name" value="SPASM"/>
    <property type="match status" value="1"/>
</dbReference>
<dbReference type="InterPro" id="IPR007197">
    <property type="entry name" value="rSAM"/>
</dbReference>
<dbReference type="InterPro" id="IPR058240">
    <property type="entry name" value="rSAM_sf"/>
</dbReference>
<dbReference type="PANTHER" id="PTHR11228">
    <property type="entry name" value="RADICAL SAM DOMAIN PROTEIN"/>
    <property type="match status" value="1"/>
</dbReference>
<evidence type="ECO:0000313" key="7">
    <source>
        <dbReference type="Proteomes" id="UP000224507"/>
    </source>
</evidence>
<dbReference type="RefSeq" id="WP_098997615.1">
    <property type="nucleotide sequence ID" value="NZ_CP077153.1"/>
</dbReference>
<feature type="domain" description="Radical SAM core" evidence="5">
    <location>
        <begin position="28"/>
        <end position="251"/>
    </location>
</feature>
<dbReference type="GO" id="GO:0006783">
    <property type="term" value="P:heme biosynthetic process"/>
    <property type="evidence" value="ECO:0007669"/>
    <property type="project" value="TreeGrafter"/>
</dbReference>
<keyword evidence="1" id="KW-0949">S-adenosyl-L-methionine</keyword>
<name>A0A2C6BZD3_FUSNP</name>
<keyword evidence="4" id="KW-0411">Iron-sulfur</keyword>
<evidence type="ECO:0000256" key="1">
    <source>
        <dbReference type="ARBA" id="ARBA00022691"/>
    </source>
</evidence>
<dbReference type="Pfam" id="PF04055">
    <property type="entry name" value="Radical_SAM"/>
    <property type="match status" value="1"/>
</dbReference>
<dbReference type="SUPFAM" id="SSF102114">
    <property type="entry name" value="Radical SAM enzymes"/>
    <property type="match status" value="1"/>
</dbReference>
<dbReference type="SFLD" id="SFLDG01067">
    <property type="entry name" value="SPASM/twitch_domain_containing"/>
    <property type="match status" value="1"/>
</dbReference>
<evidence type="ECO:0000259" key="5">
    <source>
        <dbReference type="PROSITE" id="PS51918"/>
    </source>
</evidence>
<dbReference type="InterPro" id="IPR050377">
    <property type="entry name" value="Radical_SAM_PqqE_MftC-like"/>
</dbReference>
<dbReference type="PANTHER" id="PTHR11228:SF7">
    <property type="entry name" value="PQQA PEPTIDE CYCLASE"/>
    <property type="match status" value="1"/>
</dbReference>
<keyword evidence="3" id="KW-0408">Iron</keyword>
<accession>A0A2C6BZD3</accession>
<dbReference type="GO" id="GO:0051536">
    <property type="term" value="F:iron-sulfur cluster binding"/>
    <property type="evidence" value="ECO:0007669"/>
    <property type="project" value="UniProtKB-KW"/>
</dbReference>
<evidence type="ECO:0000256" key="3">
    <source>
        <dbReference type="ARBA" id="ARBA00023004"/>
    </source>
</evidence>
<protein>
    <recommendedName>
        <fullName evidence="5">Radical SAM core domain-containing protein</fullName>
    </recommendedName>
</protein>
<organism evidence="6 7">
    <name type="scientific">Fusobacterium nucleatum subsp. polymorphum</name>
    <name type="common">Fusobacterium polymorphum</name>
    <dbReference type="NCBI Taxonomy" id="76857"/>
    <lineage>
        <taxon>Bacteria</taxon>
        <taxon>Fusobacteriati</taxon>
        <taxon>Fusobacteriota</taxon>
        <taxon>Fusobacteriia</taxon>
        <taxon>Fusobacteriales</taxon>
        <taxon>Fusobacteriaceae</taxon>
        <taxon>Fusobacterium</taxon>
    </lineage>
</organism>
<dbReference type="Proteomes" id="UP000224507">
    <property type="component" value="Unassembled WGS sequence"/>
</dbReference>
<reference evidence="6 7" key="1">
    <citation type="submission" date="2017-06" db="EMBL/GenBank/DDBJ databases">
        <title>Draft genome sequence of Fusobacterium nucleatum subsp. polymorphum KCOM 1274 (=ChDC F309).</title>
        <authorList>
            <person name="Kook J.-K."/>
            <person name="Park S.-N."/>
            <person name="Lim Y.K."/>
            <person name="Roh H."/>
        </authorList>
    </citation>
    <scope>NUCLEOTIDE SEQUENCE [LARGE SCALE GENOMIC DNA]</scope>
    <source>
        <strain evidence="7">KCOM 1274 (ChDC F309)</strain>
    </source>
</reference>
<dbReference type="GO" id="GO:0003824">
    <property type="term" value="F:catalytic activity"/>
    <property type="evidence" value="ECO:0007669"/>
    <property type="project" value="InterPro"/>
</dbReference>
<evidence type="ECO:0000313" key="6">
    <source>
        <dbReference type="EMBL" id="PHI11896.1"/>
    </source>
</evidence>
<dbReference type="SFLD" id="SFLDS00029">
    <property type="entry name" value="Radical_SAM"/>
    <property type="match status" value="1"/>
</dbReference>
<dbReference type="InterPro" id="IPR013785">
    <property type="entry name" value="Aldolase_TIM"/>
</dbReference>
<evidence type="ECO:0000256" key="2">
    <source>
        <dbReference type="ARBA" id="ARBA00022723"/>
    </source>
</evidence>
<dbReference type="InterPro" id="IPR023885">
    <property type="entry name" value="4Fe4S-binding_SPASM_dom"/>
</dbReference>
<gene>
    <name evidence="6" type="ORF">CBG56_08750</name>
</gene>
<dbReference type="PROSITE" id="PS51918">
    <property type="entry name" value="RADICAL_SAM"/>
    <property type="match status" value="1"/>
</dbReference>
<dbReference type="Gene3D" id="3.20.20.70">
    <property type="entry name" value="Aldolase class I"/>
    <property type="match status" value="1"/>
</dbReference>
<sequence>MDINNYETKIKILKSFLASYQKRHLYKDGTPMTNTFLITNRCNLKCAHCFNHLSSNNMKELTIDEYEKISQSMSFFASAFFCGGETFIREDLAKIVEIFRKNNNIQWASATTNGTLPENIIPQLIEICLQDKNKRFTINFSLDGFKEQHDIIRGKGVYDKCISTILEVKKIREKYKNLDIGVVTAMSTINEYYLSDFFEYVAETLSPQVINLLLVRQSPRAGVELKNIDIKNYKKATNKLLELHKQGKNGNLENPLSEIPFAFYRYIEKTINLGKRTFQCYAGRHGMVMRADGEVNVCEVLNDKGCTSNPMTIGNIRDYNYNFMDLWNSEEALEVKKWVNRADCCEKCTHETEGLLPSIYFEPNFF</sequence>
<proteinExistence type="predicted"/>